<feature type="signal peptide" evidence="8">
    <location>
        <begin position="1"/>
        <end position="17"/>
    </location>
</feature>
<keyword evidence="5 6" id="KW-0326">Glycosidase</keyword>
<dbReference type="PROSITE" id="PS01095">
    <property type="entry name" value="GH18_1"/>
    <property type="match status" value="1"/>
</dbReference>
<dbReference type="InterPro" id="IPR029070">
    <property type="entry name" value="Chitinase_insertion_sf"/>
</dbReference>
<name>A0A1W1XMF9_9NEIS</name>
<dbReference type="Gene3D" id="3.10.50.10">
    <property type="match status" value="1"/>
</dbReference>
<dbReference type="SUPFAM" id="SSF51445">
    <property type="entry name" value="(Trans)glycosidases"/>
    <property type="match status" value="1"/>
</dbReference>
<sequence>MNKLLLPLMLAAVGAHAESVVFEETFDKDLGAWVGQGGDGSVPMHVSIVDDPLVAGNKVGRFDQPVNSGDIFTKQTFPAGKYKISFDYLGTCSSNCGATLGIHIGFPGNKEYWIASTARGFPNTLSDNGKWNHYDFEFTAKFDFHMTWEQWDSAKGKGKDAYIDNLKLTSLGGGAAASEAPKVKVVTGGAPAPSKPQLVTYFTAWGKGNGYWVKNIETSGAADKVTVIEYAFGNVDGKKCVVGVDKAGVGAASDDYWDAIPAANTLDGQEDKGDNGLFGHWNQLKQLKKKHPNLKVVISLGGWTWSKYFSDAALPENRVAFVKSCVDAYIKGNVPTRDGKLAEGLAAGVFDGFDIDWEYPAAAGNDGNIVRPEDTQNYTALLAEFRKQLDAVKPGYLLTIASPAPSSKTDLIEFEKIPLSLNWINLMTYDFNGPWSNVTGPHSTLIGSAKDKVSIDATVKDLTGRGVPSNKIVLGVPFYGYGWTVDNTDNGGIYQPAKAKAKLAGATEEGTAGYYLLKTMPGKVFRDDKTKAMWKLNGKDVWTYDDPQLLKDKIEFVKSQKLGGLMAWELSGDRDGELVGTIYDNLLK</sequence>
<organism evidence="10 11">
    <name type="scientific">Andreprevotia lacus DSM 23236</name>
    <dbReference type="NCBI Taxonomy" id="1121001"/>
    <lineage>
        <taxon>Bacteria</taxon>
        <taxon>Pseudomonadati</taxon>
        <taxon>Pseudomonadota</taxon>
        <taxon>Betaproteobacteria</taxon>
        <taxon>Neisseriales</taxon>
        <taxon>Chitinibacteraceae</taxon>
        <taxon>Andreprevotia</taxon>
    </lineage>
</organism>
<dbReference type="EMBL" id="FWXD01000010">
    <property type="protein sequence ID" value="SMC25106.1"/>
    <property type="molecule type" value="Genomic_DNA"/>
</dbReference>
<comment type="similarity">
    <text evidence="7">Belongs to the glycosyl hydrolase 18 family.</text>
</comment>
<keyword evidence="3 6" id="KW-0378">Hydrolase</keyword>
<dbReference type="GO" id="GO:0005975">
    <property type="term" value="P:carbohydrate metabolic process"/>
    <property type="evidence" value="ECO:0007669"/>
    <property type="project" value="InterPro"/>
</dbReference>
<evidence type="ECO:0000256" key="7">
    <source>
        <dbReference type="RuleBase" id="RU004453"/>
    </source>
</evidence>
<reference evidence="10 11" key="1">
    <citation type="submission" date="2017-04" db="EMBL/GenBank/DDBJ databases">
        <authorList>
            <person name="Afonso C.L."/>
            <person name="Miller P.J."/>
            <person name="Scott M.A."/>
            <person name="Spackman E."/>
            <person name="Goraichik I."/>
            <person name="Dimitrov K.M."/>
            <person name="Suarez D.L."/>
            <person name="Swayne D.E."/>
        </authorList>
    </citation>
    <scope>NUCLEOTIDE SEQUENCE [LARGE SCALE GENOMIC DNA]</scope>
    <source>
        <strain evidence="10 11">DSM 23236</strain>
    </source>
</reference>
<dbReference type="InterPro" id="IPR011583">
    <property type="entry name" value="Chitinase_II/V-like_cat"/>
</dbReference>
<evidence type="ECO:0000256" key="3">
    <source>
        <dbReference type="ARBA" id="ARBA00022801"/>
    </source>
</evidence>
<keyword evidence="11" id="KW-1185">Reference proteome</keyword>
<evidence type="ECO:0000313" key="10">
    <source>
        <dbReference type="EMBL" id="SMC25106.1"/>
    </source>
</evidence>
<dbReference type="PROSITE" id="PS51910">
    <property type="entry name" value="GH18_2"/>
    <property type="match status" value="1"/>
</dbReference>
<dbReference type="EC" id="3.2.1.14" evidence="2"/>
<evidence type="ECO:0000256" key="5">
    <source>
        <dbReference type="ARBA" id="ARBA00023295"/>
    </source>
</evidence>
<dbReference type="GO" id="GO:0008843">
    <property type="term" value="F:endochitinase activity"/>
    <property type="evidence" value="ECO:0007669"/>
    <property type="project" value="UniProtKB-EC"/>
</dbReference>
<evidence type="ECO:0000256" key="1">
    <source>
        <dbReference type="ARBA" id="ARBA00000822"/>
    </source>
</evidence>
<dbReference type="Gene3D" id="3.20.20.80">
    <property type="entry name" value="Glycosidases"/>
    <property type="match status" value="1"/>
</dbReference>
<evidence type="ECO:0000256" key="2">
    <source>
        <dbReference type="ARBA" id="ARBA00012729"/>
    </source>
</evidence>
<evidence type="ECO:0000259" key="9">
    <source>
        <dbReference type="PROSITE" id="PS51910"/>
    </source>
</evidence>
<dbReference type="GO" id="GO:0008061">
    <property type="term" value="F:chitin binding"/>
    <property type="evidence" value="ECO:0007669"/>
    <property type="project" value="InterPro"/>
</dbReference>
<keyword evidence="4" id="KW-0119">Carbohydrate metabolism</keyword>
<dbReference type="InterPro" id="IPR017853">
    <property type="entry name" value="GH"/>
</dbReference>
<evidence type="ECO:0000256" key="6">
    <source>
        <dbReference type="RuleBase" id="RU000489"/>
    </source>
</evidence>
<feature type="domain" description="GH18" evidence="9">
    <location>
        <begin position="196"/>
        <end position="588"/>
    </location>
</feature>
<dbReference type="InterPro" id="IPR001223">
    <property type="entry name" value="Glyco_hydro18_cat"/>
</dbReference>
<evidence type="ECO:0000256" key="8">
    <source>
        <dbReference type="SAM" id="SignalP"/>
    </source>
</evidence>
<keyword evidence="4" id="KW-0624">Polysaccharide degradation</keyword>
<dbReference type="Proteomes" id="UP000192761">
    <property type="component" value="Unassembled WGS sequence"/>
</dbReference>
<protein>
    <recommendedName>
        <fullName evidence="2">chitinase</fullName>
        <ecNumber evidence="2">3.2.1.14</ecNumber>
    </recommendedName>
</protein>
<dbReference type="GO" id="GO:0006032">
    <property type="term" value="P:chitin catabolic process"/>
    <property type="evidence" value="ECO:0007669"/>
    <property type="project" value="UniProtKB-KW"/>
</dbReference>
<keyword evidence="4" id="KW-0146">Chitin degradation</keyword>
<dbReference type="PANTHER" id="PTHR11177:SF317">
    <property type="entry name" value="CHITINASE 12-RELATED"/>
    <property type="match status" value="1"/>
</dbReference>
<dbReference type="OrthoDB" id="8573752at2"/>
<dbReference type="CDD" id="cd06548">
    <property type="entry name" value="GH18_chitinase"/>
    <property type="match status" value="1"/>
</dbReference>
<dbReference type="RefSeq" id="WP_084090721.1">
    <property type="nucleotide sequence ID" value="NZ_FWXD01000010.1"/>
</dbReference>
<gene>
    <name evidence="10" type="ORF">SAMN02745857_02073</name>
</gene>
<proteinExistence type="inferred from homology"/>
<accession>A0A1W1XMF9</accession>
<dbReference type="Gene3D" id="2.60.120.260">
    <property type="entry name" value="Galactose-binding domain-like"/>
    <property type="match status" value="1"/>
</dbReference>
<dbReference type="AlphaFoldDB" id="A0A1W1XMF9"/>
<keyword evidence="8" id="KW-0732">Signal</keyword>
<dbReference type="SUPFAM" id="SSF54556">
    <property type="entry name" value="Chitinase insertion domain"/>
    <property type="match status" value="1"/>
</dbReference>
<dbReference type="InterPro" id="IPR001579">
    <property type="entry name" value="Glyco_hydro_18_chit_AS"/>
</dbReference>
<dbReference type="Pfam" id="PF00704">
    <property type="entry name" value="Glyco_hydro_18"/>
    <property type="match status" value="1"/>
</dbReference>
<dbReference type="SMART" id="SM00636">
    <property type="entry name" value="Glyco_18"/>
    <property type="match status" value="1"/>
</dbReference>
<feature type="chain" id="PRO_5012077032" description="chitinase" evidence="8">
    <location>
        <begin position="18"/>
        <end position="588"/>
    </location>
</feature>
<dbReference type="PANTHER" id="PTHR11177">
    <property type="entry name" value="CHITINASE"/>
    <property type="match status" value="1"/>
</dbReference>
<dbReference type="InterPro" id="IPR050314">
    <property type="entry name" value="Glycosyl_Hydrlase_18"/>
</dbReference>
<evidence type="ECO:0000256" key="4">
    <source>
        <dbReference type="ARBA" id="ARBA00023024"/>
    </source>
</evidence>
<dbReference type="STRING" id="1121001.SAMN02745857_02073"/>
<evidence type="ECO:0000313" key="11">
    <source>
        <dbReference type="Proteomes" id="UP000192761"/>
    </source>
</evidence>
<comment type="catalytic activity">
    <reaction evidence="1">
        <text>Random endo-hydrolysis of N-acetyl-beta-D-glucosaminide (1-&gt;4)-beta-linkages in chitin and chitodextrins.</text>
        <dbReference type="EC" id="3.2.1.14"/>
    </reaction>
</comment>